<name>A0A7S0F874_9DINO</name>
<gene>
    <name evidence="3" type="ORF">PBAH0796_LOCUS316</name>
</gene>
<protein>
    <submittedName>
        <fullName evidence="3">Uncharacterized protein</fullName>
    </submittedName>
</protein>
<evidence type="ECO:0000256" key="1">
    <source>
        <dbReference type="SAM" id="MobiDB-lite"/>
    </source>
</evidence>
<keyword evidence="2" id="KW-0812">Transmembrane</keyword>
<feature type="transmembrane region" description="Helical" evidence="2">
    <location>
        <begin position="135"/>
        <end position="156"/>
    </location>
</feature>
<dbReference type="EMBL" id="HBEG01000593">
    <property type="protein sequence ID" value="CAD8344578.1"/>
    <property type="molecule type" value="Transcribed_RNA"/>
</dbReference>
<evidence type="ECO:0000313" key="3">
    <source>
        <dbReference type="EMBL" id="CAD8344578.1"/>
    </source>
</evidence>
<accession>A0A7S0F874</accession>
<reference evidence="3" key="1">
    <citation type="submission" date="2021-01" db="EMBL/GenBank/DDBJ databases">
        <authorList>
            <person name="Corre E."/>
            <person name="Pelletier E."/>
            <person name="Niang G."/>
            <person name="Scheremetjew M."/>
            <person name="Finn R."/>
            <person name="Kale V."/>
            <person name="Holt S."/>
            <person name="Cochrane G."/>
            <person name="Meng A."/>
            <person name="Brown T."/>
            <person name="Cohen L."/>
        </authorList>
    </citation>
    <scope>NUCLEOTIDE SEQUENCE</scope>
    <source>
        <strain evidence="3">Pbaha01</strain>
    </source>
</reference>
<proteinExistence type="predicted"/>
<sequence length="186" mass="18953">MPTPAAAAVVASGGGTGSAAGESSDEEAPQAATGAPGGSPRETEEVSALHARIALLERRCGTLQRKLRAHGGREGASVTLDVRGGTRPAAQGPPAWEARAVATLGPLAGRLLVLLHGLMDSSLRGFTQRLLKHDAWLYVFYAHLLVLYAISASCYAQSTLYAGAASVDPIHARMSTAAGASSKPGG</sequence>
<evidence type="ECO:0000256" key="2">
    <source>
        <dbReference type="SAM" id="Phobius"/>
    </source>
</evidence>
<keyword evidence="2" id="KW-1133">Transmembrane helix</keyword>
<organism evidence="3">
    <name type="scientific">Pyrodinium bahamense</name>
    <dbReference type="NCBI Taxonomy" id="73915"/>
    <lineage>
        <taxon>Eukaryota</taxon>
        <taxon>Sar</taxon>
        <taxon>Alveolata</taxon>
        <taxon>Dinophyceae</taxon>
        <taxon>Gonyaulacales</taxon>
        <taxon>Pyrocystaceae</taxon>
        <taxon>Pyrodinium</taxon>
    </lineage>
</organism>
<feature type="region of interest" description="Disordered" evidence="1">
    <location>
        <begin position="1"/>
        <end position="44"/>
    </location>
</feature>
<keyword evidence="2" id="KW-0472">Membrane</keyword>
<dbReference type="AlphaFoldDB" id="A0A7S0F874"/>
<feature type="compositionally biased region" description="Low complexity" evidence="1">
    <location>
        <begin position="1"/>
        <end position="11"/>
    </location>
</feature>